<dbReference type="AlphaFoldDB" id="A0A0V1G1D1"/>
<dbReference type="EMBL" id="JYDT01000009">
    <property type="protein sequence ID" value="KRY92025.1"/>
    <property type="molecule type" value="Genomic_DNA"/>
</dbReference>
<evidence type="ECO:0000313" key="2">
    <source>
        <dbReference type="EMBL" id="KRY92025.1"/>
    </source>
</evidence>
<reference evidence="2 3" key="1">
    <citation type="submission" date="2015-01" db="EMBL/GenBank/DDBJ databases">
        <title>Evolution of Trichinella species and genotypes.</title>
        <authorList>
            <person name="Korhonen P.K."/>
            <person name="Edoardo P."/>
            <person name="Giuseppe L.R."/>
            <person name="Gasser R.B."/>
        </authorList>
    </citation>
    <scope>NUCLEOTIDE SEQUENCE [LARGE SCALE GENOMIC DNA]</scope>
    <source>
        <strain evidence="2">ISS470</strain>
    </source>
</reference>
<evidence type="ECO:0000256" key="1">
    <source>
        <dbReference type="SAM" id="Phobius"/>
    </source>
</evidence>
<accession>A0A0V1G1D1</accession>
<keyword evidence="3" id="KW-1185">Reference proteome</keyword>
<comment type="caution">
    <text evidence="2">The sequence shown here is derived from an EMBL/GenBank/DDBJ whole genome shotgun (WGS) entry which is preliminary data.</text>
</comment>
<evidence type="ECO:0000313" key="3">
    <source>
        <dbReference type="Proteomes" id="UP000054995"/>
    </source>
</evidence>
<organism evidence="2 3">
    <name type="scientific">Trichinella pseudospiralis</name>
    <name type="common">Parasitic roundworm</name>
    <dbReference type="NCBI Taxonomy" id="6337"/>
    <lineage>
        <taxon>Eukaryota</taxon>
        <taxon>Metazoa</taxon>
        <taxon>Ecdysozoa</taxon>
        <taxon>Nematoda</taxon>
        <taxon>Enoplea</taxon>
        <taxon>Dorylaimia</taxon>
        <taxon>Trichinellida</taxon>
        <taxon>Trichinellidae</taxon>
        <taxon>Trichinella</taxon>
    </lineage>
</organism>
<keyword evidence="1" id="KW-0472">Membrane</keyword>
<protein>
    <submittedName>
        <fullName evidence="2">Uncharacterized protein</fullName>
    </submittedName>
</protein>
<name>A0A0V1G1D1_TRIPS</name>
<feature type="transmembrane region" description="Helical" evidence="1">
    <location>
        <begin position="53"/>
        <end position="72"/>
    </location>
</feature>
<keyword evidence="1" id="KW-0812">Transmembrane</keyword>
<gene>
    <name evidence="2" type="ORF">T4D_12464</name>
</gene>
<dbReference type="Proteomes" id="UP000054995">
    <property type="component" value="Unassembled WGS sequence"/>
</dbReference>
<feature type="transmembrane region" description="Helical" evidence="1">
    <location>
        <begin position="22"/>
        <end position="47"/>
    </location>
</feature>
<dbReference type="OrthoDB" id="10612001at2759"/>
<keyword evidence="1" id="KW-1133">Transmembrane helix</keyword>
<proteinExistence type="predicted"/>
<sequence length="105" mass="12158">MKKLLSDSAVEMLNLNISSQKLNILSVMVSITWLEFFNMKLFTVAIFDWRTLSTSPMLTIFFIFPVKLKLFYQRGDCFKFLDLNVKTLTQFCSEIGDEKESAIAL</sequence>